<dbReference type="PANTHER" id="PTHR11933">
    <property type="entry name" value="TRNA 5-METHYLAMINOMETHYL-2-THIOURIDYLATE -METHYLTRANSFERASE"/>
    <property type="match status" value="1"/>
</dbReference>
<evidence type="ECO:0000313" key="15">
    <source>
        <dbReference type="EMBL" id="JAS39231.1"/>
    </source>
</evidence>
<evidence type="ECO:0000256" key="10">
    <source>
        <dbReference type="ARBA" id="ARBA00022884"/>
    </source>
</evidence>
<dbReference type="Pfam" id="PF03054">
    <property type="entry name" value="tRNA_Me_trans"/>
    <property type="match status" value="1"/>
</dbReference>
<organism evidence="15">
    <name type="scientific">Cuerna arida</name>
    <dbReference type="NCBI Taxonomy" id="1464854"/>
    <lineage>
        <taxon>Eukaryota</taxon>
        <taxon>Metazoa</taxon>
        <taxon>Ecdysozoa</taxon>
        <taxon>Arthropoda</taxon>
        <taxon>Hexapoda</taxon>
        <taxon>Insecta</taxon>
        <taxon>Pterygota</taxon>
        <taxon>Neoptera</taxon>
        <taxon>Paraneoptera</taxon>
        <taxon>Hemiptera</taxon>
        <taxon>Auchenorrhyncha</taxon>
        <taxon>Membracoidea</taxon>
        <taxon>Cicadellidae</taxon>
        <taxon>Cicadellinae</taxon>
        <taxon>Proconiini</taxon>
        <taxon>Cuerna</taxon>
    </lineage>
</organism>
<dbReference type="PANTHER" id="PTHR11933:SF5">
    <property type="entry name" value="MITOCHONDRIAL TRNA-SPECIFIC 2-THIOURIDYLASE 1"/>
    <property type="match status" value="1"/>
</dbReference>
<dbReference type="SUPFAM" id="SSF52402">
    <property type="entry name" value="Adenine nucleotide alpha hydrolases-like"/>
    <property type="match status" value="1"/>
</dbReference>
<comment type="catalytic activity">
    <reaction evidence="12">
        <text>5-taurinomethyluridine(34) in tRNA + S-sulfanyl-L-cysteinyl-[protein] + AH2 + ATP = 5-taurinomethyl-2-thiouridine(34) in tRNA + L-cysteinyl-[protein] + A + AMP + diphosphate + H(+)</text>
        <dbReference type="Rhea" id="RHEA:47040"/>
        <dbReference type="Rhea" id="RHEA-COMP:10131"/>
        <dbReference type="Rhea" id="RHEA-COMP:11726"/>
        <dbReference type="Rhea" id="RHEA-COMP:11732"/>
        <dbReference type="Rhea" id="RHEA-COMP:11733"/>
        <dbReference type="ChEBI" id="CHEBI:13193"/>
        <dbReference type="ChEBI" id="CHEBI:15378"/>
        <dbReference type="ChEBI" id="CHEBI:17499"/>
        <dbReference type="ChEBI" id="CHEBI:29950"/>
        <dbReference type="ChEBI" id="CHEBI:30616"/>
        <dbReference type="ChEBI" id="CHEBI:33019"/>
        <dbReference type="ChEBI" id="CHEBI:61963"/>
        <dbReference type="ChEBI" id="CHEBI:87171"/>
        <dbReference type="ChEBI" id="CHEBI:87172"/>
        <dbReference type="ChEBI" id="CHEBI:456215"/>
        <dbReference type="EC" id="2.8.1.14"/>
    </reaction>
</comment>
<proteinExistence type="inferred from homology"/>
<dbReference type="EMBL" id="GECZ01030538">
    <property type="protein sequence ID" value="JAS39231.1"/>
    <property type="molecule type" value="Transcribed_RNA"/>
</dbReference>
<dbReference type="CDD" id="cd01998">
    <property type="entry name" value="MnmA_TRMU-like"/>
    <property type="match status" value="1"/>
</dbReference>
<dbReference type="Gene3D" id="3.40.50.620">
    <property type="entry name" value="HUPs"/>
    <property type="match status" value="1"/>
</dbReference>
<evidence type="ECO:0000256" key="1">
    <source>
        <dbReference type="ARBA" id="ARBA00003986"/>
    </source>
</evidence>
<evidence type="ECO:0000259" key="13">
    <source>
        <dbReference type="Pfam" id="PF20258"/>
    </source>
</evidence>
<dbReference type="HAMAP" id="MF_00144">
    <property type="entry name" value="tRNA_thiouridyl_MnmA"/>
    <property type="match status" value="1"/>
</dbReference>
<evidence type="ECO:0000256" key="5">
    <source>
        <dbReference type="ARBA" id="ARBA00022555"/>
    </source>
</evidence>
<keyword evidence="6" id="KW-0808">Transferase</keyword>
<dbReference type="Gene3D" id="2.40.30.10">
    <property type="entry name" value="Translation factors"/>
    <property type="match status" value="1"/>
</dbReference>
<evidence type="ECO:0000256" key="9">
    <source>
        <dbReference type="ARBA" id="ARBA00022840"/>
    </source>
</evidence>
<evidence type="ECO:0000256" key="12">
    <source>
        <dbReference type="ARBA" id="ARBA00049564"/>
    </source>
</evidence>
<dbReference type="GO" id="GO:0005739">
    <property type="term" value="C:mitochondrion"/>
    <property type="evidence" value="ECO:0007669"/>
    <property type="project" value="UniProtKB-SubCell"/>
</dbReference>
<accession>A0A1B6EMU6</accession>
<dbReference type="NCBIfam" id="TIGR00420">
    <property type="entry name" value="trmU"/>
    <property type="match status" value="1"/>
</dbReference>
<keyword evidence="9" id="KW-0067">ATP-binding</keyword>
<evidence type="ECO:0000256" key="8">
    <source>
        <dbReference type="ARBA" id="ARBA00022741"/>
    </source>
</evidence>
<evidence type="ECO:0000256" key="7">
    <source>
        <dbReference type="ARBA" id="ARBA00022694"/>
    </source>
</evidence>
<evidence type="ECO:0000256" key="4">
    <source>
        <dbReference type="ARBA" id="ARBA00011953"/>
    </source>
</evidence>
<dbReference type="AlphaFoldDB" id="A0A1B6EMU6"/>
<keyword evidence="5" id="KW-0820">tRNA-binding</keyword>
<name>A0A1B6EMU6_9HEMI</name>
<dbReference type="NCBIfam" id="NF001138">
    <property type="entry name" value="PRK00143.1"/>
    <property type="match status" value="1"/>
</dbReference>
<keyword evidence="8" id="KW-0547">Nucleotide-binding</keyword>
<comment type="function">
    <text evidence="1">Catalyzes the 2-thiolation of uridine at the wobble position (U34) of mitochondrial tRNA(Lys), tRNA(Glu) and tRNA(Gln). Required for the formation of 5-taurinomethyl-2-thiouridine (tm5s2U) of mitochondrial tRNA(Lys), tRNA(Glu), and tRNA(Gln) at the wobble position. ATP is required to activate the C2 atom of the wobble base.</text>
</comment>
<dbReference type="InterPro" id="IPR023382">
    <property type="entry name" value="MnmA-like_central_sf"/>
</dbReference>
<dbReference type="GO" id="GO:0005524">
    <property type="term" value="F:ATP binding"/>
    <property type="evidence" value="ECO:0007669"/>
    <property type="project" value="UniProtKB-KW"/>
</dbReference>
<evidence type="ECO:0000256" key="11">
    <source>
        <dbReference type="ARBA" id="ARBA00023157"/>
    </source>
</evidence>
<dbReference type="EC" id="2.8.1.14" evidence="4"/>
<dbReference type="Pfam" id="PF20259">
    <property type="entry name" value="tRNA_Me_trans_M"/>
    <property type="match status" value="1"/>
</dbReference>
<dbReference type="Gene3D" id="2.30.30.280">
    <property type="entry name" value="Adenine nucleotide alpha hydrolases-like domains"/>
    <property type="match status" value="1"/>
</dbReference>
<gene>
    <name evidence="15" type="ORF">g.31537</name>
</gene>
<keyword evidence="7" id="KW-0819">tRNA processing</keyword>
<sequence>MSVGRKLRRVILGMSGGIDSSVAALILKRRGYDVSGLFMRNWNITDETGNCSVDQDFQDASRVCSILGIKLLEANFSKEYWNYVFTDLIDQYQSGQTPNPDVLCNRHIKFNKFVSYAIERCGAEAIATGHYAQSSFGPFLEFYDKVKGVHLLKAVDKFKDQTFFLNQVYQDSLQKIMFPLGSLTKAQVKKIAFENNLFHILNKRESTGICFIGKRNFSSFISEYLPDSEGSFIDIDTGLHVGRHRGIHHWTLGQRCRIGGNADRLYTAKKVPNTQDILVAMGKKHLILWSQHITTSQPNWIHSVPKILTKGGVLQCEFRFQHTYPLTPCKVMMKEDTSLIITLEKPLFALTPGQFAVLYKDNECLGGAKIENTAPSLYTISNNCKYYQSKHF</sequence>
<reference evidence="15" key="1">
    <citation type="submission" date="2015-11" db="EMBL/GenBank/DDBJ databases">
        <title>De novo transcriptome assembly of four potential Pierce s Disease insect vectors from Arizona vineyards.</title>
        <authorList>
            <person name="Tassone E.E."/>
        </authorList>
    </citation>
    <scope>NUCLEOTIDE SEQUENCE</scope>
</reference>
<feature type="domain" description="tRNA-specific 2-thiouridylase MnmA-like central" evidence="14">
    <location>
        <begin position="219"/>
        <end position="280"/>
    </location>
</feature>
<protein>
    <recommendedName>
        <fullName evidence="4">tRNA-5-taurinomethyluridine 2-sulfurtransferase</fullName>
        <ecNumber evidence="4">2.8.1.14</ecNumber>
    </recommendedName>
</protein>
<dbReference type="InterPro" id="IPR004506">
    <property type="entry name" value="MnmA-like"/>
</dbReference>
<keyword evidence="10" id="KW-0694">RNA-binding</keyword>
<dbReference type="GO" id="GO:0002143">
    <property type="term" value="P:tRNA wobble position uridine thiolation"/>
    <property type="evidence" value="ECO:0007669"/>
    <property type="project" value="TreeGrafter"/>
</dbReference>
<dbReference type="GO" id="GO:0061708">
    <property type="term" value="F:tRNA-5-taurinomethyluridine 2-sulfurtransferase"/>
    <property type="evidence" value="ECO:0007669"/>
    <property type="project" value="UniProtKB-EC"/>
</dbReference>
<dbReference type="InterPro" id="IPR046884">
    <property type="entry name" value="MnmA-like_central"/>
</dbReference>
<comment type="subcellular location">
    <subcellularLocation>
        <location evidence="2">Mitochondrion</location>
    </subcellularLocation>
</comment>
<dbReference type="FunFam" id="3.40.50.620:FF:000104">
    <property type="entry name" value="Mitochondrial tRNA-specific 2-thiouridylase 1"/>
    <property type="match status" value="1"/>
</dbReference>
<dbReference type="InterPro" id="IPR014729">
    <property type="entry name" value="Rossmann-like_a/b/a_fold"/>
</dbReference>
<evidence type="ECO:0000259" key="14">
    <source>
        <dbReference type="Pfam" id="PF20259"/>
    </source>
</evidence>
<evidence type="ECO:0000256" key="2">
    <source>
        <dbReference type="ARBA" id="ARBA00004173"/>
    </source>
</evidence>
<comment type="similarity">
    <text evidence="3">Belongs to the MnmA/TRMU family.</text>
</comment>
<evidence type="ECO:0000256" key="3">
    <source>
        <dbReference type="ARBA" id="ARBA00006191"/>
    </source>
</evidence>
<dbReference type="GO" id="GO:0000049">
    <property type="term" value="F:tRNA binding"/>
    <property type="evidence" value="ECO:0007669"/>
    <property type="project" value="UniProtKB-KW"/>
</dbReference>
<dbReference type="Pfam" id="PF20258">
    <property type="entry name" value="tRNA_Me_trans_C"/>
    <property type="match status" value="1"/>
</dbReference>
<feature type="domain" description="tRNA-specific 2-thiouridylase MnmA-like C-terminal" evidence="13">
    <location>
        <begin position="290"/>
        <end position="370"/>
    </location>
</feature>
<evidence type="ECO:0000256" key="6">
    <source>
        <dbReference type="ARBA" id="ARBA00022679"/>
    </source>
</evidence>
<keyword evidence="11" id="KW-1015">Disulfide bond</keyword>
<dbReference type="InterPro" id="IPR046885">
    <property type="entry name" value="MnmA-like_C"/>
</dbReference>